<dbReference type="GO" id="GO:0004089">
    <property type="term" value="F:carbonate dehydratase activity"/>
    <property type="evidence" value="ECO:0007669"/>
    <property type="project" value="UniProtKB-UniRule"/>
</dbReference>
<dbReference type="Ensembl" id="ENSUPAT00010002223.1">
    <property type="protein sequence ID" value="ENSUPAP00010001900.1"/>
    <property type="gene ID" value="ENSUPAG00010001599.1"/>
</dbReference>
<evidence type="ECO:0000259" key="13">
    <source>
        <dbReference type="PROSITE" id="PS51144"/>
    </source>
</evidence>
<dbReference type="SMART" id="SM01057">
    <property type="entry name" value="Carb_anhydrase"/>
    <property type="match status" value="1"/>
</dbReference>
<dbReference type="InterPro" id="IPR001148">
    <property type="entry name" value="CA_dom"/>
</dbReference>
<protein>
    <recommendedName>
        <fullName evidence="12">Carbonic anhydrase</fullName>
        <ecNumber evidence="12">4.2.1.1</ecNumber>
    </recommendedName>
</protein>
<evidence type="ECO:0000313" key="15">
    <source>
        <dbReference type="Proteomes" id="UP000694417"/>
    </source>
</evidence>
<keyword evidence="15" id="KW-1185">Reference proteome</keyword>
<evidence type="ECO:0000256" key="1">
    <source>
        <dbReference type="ARBA" id="ARBA00001947"/>
    </source>
</evidence>
<evidence type="ECO:0000256" key="10">
    <source>
        <dbReference type="ARBA" id="ARBA00025355"/>
    </source>
</evidence>
<comment type="similarity">
    <text evidence="3 12">Belongs to the alpha-carbonic anhydrase family.</text>
</comment>
<evidence type="ECO:0000256" key="7">
    <source>
        <dbReference type="ARBA" id="ARBA00023157"/>
    </source>
</evidence>
<feature type="chain" id="PRO_5034526966" description="Carbonic anhydrase" evidence="12">
    <location>
        <begin position="18"/>
        <end position="357"/>
    </location>
</feature>
<evidence type="ECO:0000256" key="12">
    <source>
        <dbReference type="RuleBase" id="RU367011"/>
    </source>
</evidence>
<dbReference type="GO" id="GO:0005615">
    <property type="term" value="C:extracellular space"/>
    <property type="evidence" value="ECO:0007669"/>
    <property type="project" value="Ensembl"/>
</dbReference>
<feature type="signal peptide" evidence="12">
    <location>
        <begin position="1"/>
        <end position="17"/>
    </location>
</feature>
<proteinExistence type="inferred from homology"/>
<keyword evidence="7" id="KW-1015">Disulfide bond</keyword>
<evidence type="ECO:0000313" key="14">
    <source>
        <dbReference type="Ensembl" id="ENSUPAP00010001900.1"/>
    </source>
</evidence>
<comment type="catalytic activity">
    <reaction evidence="11 12">
        <text>hydrogencarbonate + H(+) = CO2 + H2O</text>
        <dbReference type="Rhea" id="RHEA:10748"/>
        <dbReference type="ChEBI" id="CHEBI:15377"/>
        <dbReference type="ChEBI" id="CHEBI:15378"/>
        <dbReference type="ChEBI" id="CHEBI:16526"/>
        <dbReference type="ChEBI" id="CHEBI:17544"/>
        <dbReference type="EC" id="4.2.1.1"/>
    </reaction>
</comment>
<dbReference type="InterPro" id="IPR036398">
    <property type="entry name" value="CA_dom_sf"/>
</dbReference>
<accession>A0A8D2KBV0</accession>
<dbReference type="PROSITE" id="PS00162">
    <property type="entry name" value="ALPHA_CA_1"/>
    <property type="match status" value="1"/>
</dbReference>
<dbReference type="PANTHER" id="PTHR18952">
    <property type="entry name" value="CARBONIC ANHYDRASE"/>
    <property type="match status" value="1"/>
</dbReference>
<dbReference type="EC" id="4.2.1.1" evidence="12"/>
<reference evidence="14" key="1">
    <citation type="submission" date="2025-08" db="UniProtKB">
        <authorList>
            <consortium name="Ensembl"/>
        </authorList>
    </citation>
    <scope>IDENTIFICATION</scope>
</reference>
<dbReference type="GO" id="GO:0008270">
    <property type="term" value="F:zinc ion binding"/>
    <property type="evidence" value="ECO:0007669"/>
    <property type="project" value="UniProtKB-UniRule"/>
</dbReference>
<dbReference type="Pfam" id="PF00194">
    <property type="entry name" value="Carb_anhydrase"/>
    <property type="match status" value="1"/>
</dbReference>
<comment type="subcellular location">
    <subcellularLocation>
        <location evidence="2">Secreted</location>
    </subcellularLocation>
</comment>
<evidence type="ECO:0000256" key="9">
    <source>
        <dbReference type="ARBA" id="ARBA00023239"/>
    </source>
</evidence>
<keyword evidence="6 12" id="KW-0862">Zinc</keyword>
<evidence type="ECO:0000256" key="8">
    <source>
        <dbReference type="ARBA" id="ARBA00023180"/>
    </source>
</evidence>
<keyword evidence="9 12" id="KW-0456">Lyase</keyword>
<evidence type="ECO:0000256" key="5">
    <source>
        <dbReference type="ARBA" id="ARBA00022723"/>
    </source>
</evidence>
<dbReference type="InterPro" id="IPR023561">
    <property type="entry name" value="Carbonic_anhydrase_a-class"/>
</dbReference>
<comment type="function">
    <text evidence="10">Reversible hydration of carbon dioxide. Its role in saliva is unknown.</text>
</comment>
<evidence type="ECO:0000256" key="6">
    <source>
        <dbReference type="ARBA" id="ARBA00022833"/>
    </source>
</evidence>
<keyword evidence="12" id="KW-0732">Signal</keyword>
<feature type="domain" description="Alpha-carbonic anhydrase" evidence="13">
    <location>
        <begin position="19"/>
        <end position="264"/>
    </location>
</feature>
<dbReference type="Proteomes" id="UP000694417">
    <property type="component" value="Unplaced"/>
</dbReference>
<organism evidence="14 15">
    <name type="scientific">Urocitellus parryii</name>
    <name type="common">Arctic ground squirrel</name>
    <name type="synonym">Spermophilus parryii</name>
    <dbReference type="NCBI Taxonomy" id="9999"/>
    <lineage>
        <taxon>Eukaryota</taxon>
        <taxon>Metazoa</taxon>
        <taxon>Chordata</taxon>
        <taxon>Craniata</taxon>
        <taxon>Vertebrata</taxon>
        <taxon>Euteleostomi</taxon>
        <taxon>Mammalia</taxon>
        <taxon>Eutheria</taxon>
        <taxon>Euarchontoglires</taxon>
        <taxon>Glires</taxon>
        <taxon>Rodentia</taxon>
        <taxon>Sciuromorpha</taxon>
        <taxon>Sciuridae</taxon>
        <taxon>Xerinae</taxon>
        <taxon>Marmotini</taxon>
        <taxon>Urocitellus</taxon>
    </lineage>
</organism>
<dbReference type="PANTHER" id="PTHR18952:SF110">
    <property type="entry name" value="CARBONIC ANHYDRASE 6"/>
    <property type="match status" value="1"/>
</dbReference>
<keyword evidence="8" id="KW-0325">Glycoprotein</keyword>
<gene>
    <name evidence="14" type="primary">CA6</name>
</gene>
<dbReference type="FunFam" id="3.10.200.10:FF:000003">
    <property type="entry name" value="Carbonic anhydrase 12"/>
    <property type="match status" value="1"/>
</dbReference>
<dbReference type="GO" id="GO:0001580">
    <property type="term" value="P:detection of chemical stimulus involved in sensory perception of bitter taste"/>
    <property type="evidence" value="ECO:0007669"/>
    <property type="project" value="Ensembl"/>
</dbReference>
<dbReference type="Gene3D" id="3.10.200.10">
    <property type="entry name" value="Alpha carbonic anhydrase"/>
    <property type="match status" value="1"/>
</dbReference>
<reference evidence="14" key="2">
    <citation type="submission" date="2025-09" db="UniProtKB">
        <authorList>
            <consortium name="Ensembl"/>
        </authorList>
    </citation>
    <scope>IDENTIFICATION</scope>
</reference>
<evidence type="ECO:0000256" key="2">
    <source>
        <dbReference type="ARBA" id="ARBA00004613"/>
    </source>
</evidence>
<dbReference type="SUPFAM" id="SSF51069">
    <property type="entry name" value="Carbonic anhydrase"/>
    <property type="match status" value="1"/>
</dbReference>
<name>A0A8D2KBV0_UROPR</name>
<sequence>MRAVVTLVSLLLLGAQAQHEWSYSGKPGGLEEDLWPQEYPACGGHRQSPIDLQQNKVRFNPALKALNLTGYQEDRGDEFTMINNGHTVQINLPPTMRMMAPDGTEYIAKQMHYHWGGGSSEVSGSEHTIDGIRHVIEIHVVHYNAKYDSYDIAKDASDGLAVLAAFVEVGRGLWKMGQRTILRGLDIQDMLPGDLHHYYTYEGSLTTPPCTENVHWFVLADSVKLSRSQVWKLENSLLNFRNETLHNDYRKTQALHRRVVEANFQYFPNQRECAPPAKKKSNKKARHWGHLEGAGLLRQCIHGQQQCQKKKQGWNGWMETPMYQSHQAHIRALQCGPEAQTRVEIAKGATYAVQGEK</sequence>
<evidence type="ECO:0000256" key="11">
    <source>
        <dbReference type="ARBA" id="ARBA00048348"/>
    </source>
</evidence>
<keyword evidence="5 12" id="KW-0479">Metal-binding</keyword>
<dbReference type="InterPro" id="IPR018338">
    <property type="entry name" value="Carbonic_anhydrase_a-class_CS"/>
</dbReference>
<evidence type="ECO:0000256" key="4">
    <source>
        <dbReference type="ARBA" id="ARBA00022525"/>
    </source>
</evidence>
<keyword evidence="4" id="KW-0964">Secreted</keyword>
<evidence type="ECO:0000256" key="3">
    <source>
        <dbReference type="ARBA" id="ARBA00010718"/>
    </source>
</evidence>
<comment type="cofactor">
    <cofactor evidence="1 12">
        <name>Zn(2+)</name>
        <dbReference type="ChEBI" id="CHEBI:29105"/>
    </cofactor>
</comment>
<dbReference type="GeneTree" id="ENSGT00940000160409"/>
<dbReference type="PROSITE" id="PS51144">
    <property type="entry name" value="ALPHA_CA_2"/>
    <property type="match status" value="1"/>
</dbReference>
<dbReference type="AlphaFoldDB" id="A0A8D2KBV0"/>